<dbReference type="InterPro" id="IPR001247">
    <property type="entry name" value="ExoRNase_PH_dom1"/>
</dbReference>
<evidence type="ECO:0000259" key="10">
    <source>
        <dbReference type="Pfam" id="PF03725"/>
    </source>
</evidence>
<dbReference type="RefSeq" id="XP_007874431.1">
    <property type="nucleotide sequence ID" value="XM_007876240.1"/>
</dbReference>
<dbReference type="InterPro" id="IPR036345">
    <property type="entry name" value="ExoRNase_PH_dom2_sf"/>
</dbReference>
<dbReference type="Pfam" id="PF03725">
    <property type="entry name" value="RNase_PH_C"/>
    <property type="match status" value="1"/>
</dbReference>
<dbReference type="InterPro" id="IPR027408">
    <property type="entry name" value="PNPase/RNase_PH_dom_sf"/>
</dbReference>
<dbReference type="GO" id="GO:0000176">
    <property type="term" value="C:nuclear exosome (RNase complex)"/>
    <property type="evidence" value="ECO:0007669"/>
    <property type="project" value="EnsemblFungi"/>
</dbReference>
<dbReference type="Proteomes" id="UP000011958">
    <property type="component" value="Unassembled WGS sequence"/>
</dbReference>
<dbReference type="VEuPathDB" id="FungiDB:PNEG_02425"/>
<proteinExistence type="inferred from homology"/>
<comment type="similarity">
    <text evidence="3">Belongs to the RNase PH family.</text>
</comment>
<keyword evidence="6" id="KW-0539">Nucleus</keyword>
<name>M7PF37_PNEMU</name>
<dbReference type="InterPro" id="IPR015847">
    <property type="entry name" value="ExoRNase_PH_dom2"/>
</dbReference>
<dbReference type="STRING" id="1069680.M7PF37"/>
<feature type="domain" description="Exoribonuclease phosphorolytic" evidence="9">
    <location>
        <begin position="20"/>
        <end position="150"/>
    </location>
</feature>
<dbReference type="OrthoDB" id="437922at2759"/>
<evidence type="ECO:0000256" key="7">
    <source>
        <dbReference type="ARBA" id="ARBA00063066"/>
    </source>
</evidence>
<dbReference type="SUPFAM" id="SSF55666">
    <property type="entry name" value="Ribonuclease PH domain 2-like"/>
    <property type="match status" value="1"/>
</dbReference>
<dbReference type="GO" id="GO:0000177">
    <property type="term" value="C:cytoplasmic exosome (RNase complex)"/>
    <property type="evidence" value="ECO:0007669"/>
    <property type="project" value="EnsemblFungi"/>
</dbReference>
<evidence type="ECO:0000256" key="6">
    <source>
        <dbReference type="ARBA" id="ARBA00023242"/>
    </source>
</evidence>
<dbReference type="GO" id="GO:0071031">
    <property type="term" value="P:nuclear mRNA surveillance of mRNA 3'-end processing"/>
    <property type="evidence" value="ECO:0007669"/>
    <property type="project" value="EnsemblFungi"/>
</dbReference>
<dbReference type="CDD" id="cd11370">
    <property type="entry name" value="RNase_PH_RRP41"/>
    <property type="match status" value="1"/>
</dbReference>
<dbReference type="Gene3D" id="3.30.230.70">
    <property type="entry name" value="GHMP Kinase, N-terminal domain"/>
    <property type="match status" value="1"/>
</dbReference>
<dbReference type="EMBL" id="AFWA02000011">
    <property type="protein sequence ID" value="EMR09079.1"/>
    <property type="molecule type" value="Genomic_DNA"/>
</dbReference>
<dbReference type="GO" id="GO:0016075">
    <property type="term" value="P:rRNA catabolic process"/>
    <property type="evidence" value="ECO:0007669"/>
    <property type="project" value="EnsemblFungi"/>
</dbReference>
<dbReference type="InterPro" id="IPR020568">
    <property type="entry name" value="Ribosomal_Su5_D2-typ_SF"/>
</dbReference>
<keyword evidence="5" id="KW-0271">Exosome</keyword>
<dbReference type="PANTHER" id="PTHR11953:SF0">
    <property type="entry name" value="EXOSOME COMPLEX COMPONENT RRP41"/>
    <property type="match status" value="1"/>
</dbReference>
<comment type="subunit">
    <text evidence="7">Component of the RNA exosome complex. Specifically part of the catalytically inactive RNA exosome core complex (Exo-9) which may associate with the catalytic subunits RRP6 and DIS3 in cytoplasmic- and nuclear-specific RNA exosome complex forms. Exo-9 is formed by a hexameric base ring of RNase PH domain-containing subunits and a cap ring consisting of CSL4, RRP4 and RRP40.</text>
</comment>
<dbReference type="GO" id="GO:0000785">
    <property type="term" value="C:chromatin"/>
    <property type="evidence" value="ECO:0007669"/>
    <property type="project" value="EnsemblFungi"/>
</dbReference>
<gene>
    <name evidence="11" type="ORF">PNEG_02425</name>
</gene>
<dbReference type="FunFam" id="3.30.230.70:FF:000004">
    <property type="entry name" value="Exosome complex component Rrp41"/>
    <property type="match status" value="1"/>
</dbReference>
<protein>
    <recommendedName>
        <fullName evidence="8">Ribosomal RNA-processing protein 41</fullName>
    </recommendedName>
</protein>
<evidence type="ECO:0000256" key="4">
    <source>
        <dbReference type="ARBA" id="ARBA00022490"/>
    </source>
</evidence>
<dbReference type="GO" id="GO:0034475">
    <property type="term" value="P:U4 snRNA 3'-end processing"/>
    <property type="evidence" value="ECO:0007669"/>
    <property type="project" value="EnsemblFungi"/>
</dbReference>
<dbReference type="OMA" id="ECRINTH"/>
<dbReference type="GO" id="GO:0071038">
    <property type="term" value="P:TRAMP-dependent tRNA surveillance pathway"/>
    <property type="evidence" value="ECO:0007669"/>
    <property type="project" value="EnsemblFungi"/>
</dbReference>
<keyword evidence="12" id="KW-1185">Reference proteome</keyword>
<comment type="caution">
    <text evidence="11">The sequence shown here is derived from an EMBL/GenBank/DDBJ whole genome shotgun (WGS) entry which is preliminary data.</text>
</comment>
<evidence type="ECO:0000313" key="11">
    <source>
        <dbReference type="EMBL" id="EMR09079.1"/>
    </source>
</evidence>
<dbReference type="PANTHER" id="PTHR11953">
    <property type="entry name" value="EXOSOME COMPLEX COMPONENT"/>
    <property type="match status" value="1"/>
</dbReference>
<dbReference type="GO" id="GO:0030847">
    <property type="term" value="P:termination of RNA polymerase II transcription, exosome-dependent"/>
    <property type="evidence" value="ECO:0007669"/>
    <property type="project" value="EnsemblFungi"/>
</dbReference>
<dbReference type="GO" id="GO:0034476">
    <property type="term" value="P:U5 snRNA 3'-end processing"/>
    <property type="evidence" value="ECO:0007669"/>
    <property type="project" value="EnsemblFungi"/>
</dbReference>
<dbReference type="GO" id="GO:0071051">
    <property type="term" value="P:poly(A)-dependent snoRNA 3'-end processing"/>
    <property type="evidence" value="ECO:0007669"/>
    <property type="project" value="EnsemblFungi"/>
</dbReference>
<evidence type="ECO:0000256" key="1">
    <source>
        <dbReference type="ARBA" id="ARBA00004496"/>
    </source>
</evidence>
<dbReference type="HOGENOM" id="CLU_063514_0_1_1"/>
<evidence type="ECO:0000313" key="12">
    <source>
        <dbReference type="Proteomes" id="UP000011958"/>
    </source>
</evidence>
<feature type="domain" description="Exoribonuclease phosphorolytic" evidence="10">
    <location>
        <begin position="153"/>
        <end position="216"/>
    </location>
</feature>
<dbReference type="GO" id="GO:0071039">
    <property type="term" value="P:nuclear polyadenylation-dependent CUT catabolic process"/>
    <property type="evidence" value="ECO:0007669"/>
    <property type="project" value="EnsemblFungi"/>
</dbReference>
<evidence type="ECO:0000256" key="5">
    <source>
        <dbReference type="ARBA" id="ARBA00022835"/>
    </source>
</evidence>
<keyword evidence="4" id="KW-0963">Cytoplasm</keyword>
<dbReference type="GO" id="GO:0070478">
    <property type="term" value="P:nuclear-transcribed mRNA catabolic process, 3'-5' exonucleolytic nonsense-mediated decay"/>
    <property type="evidence" value="ECO:0007669"/>
    <property type="project" value="EnsemblFungi"/>
</dbReference>
<dbReference type="GO" id="GO:0003723">
    <property type="term" value="F:RNA binding"/>
    <property type="evidence" value="ECO:0007669"/>
    <property type="project" value="TreeGrafter"/>
</dbReference>
<evidence type="ECO:0000256" key="3">
    <source>
        <dbReference type="ARBA" id="ARBA00006678"/>
    </source>
</evidence>
<comment type="subcellular location">
    <subcellularLocation>
        <location evidence="1">Cytoplasm</location>
    </subcellularLocation>
    <subcellularLocation>
        <location evidence="2">Nucleus</location>
        <location evidence="2">Nucleolus</location>
    </subcellularLocation>
</comment>
<sequence>MTLEILSPEGFRIDGRRWNELRRFVAKVGFNTSADGSSYLEQGNTRVICTVHGPIEPIIRGKAFLDREHITVDISIAAFSTVERKKRTKLDKQIQEHVSCIQKVFEKTIQTGLHPRSEINIYIQVLTQDGGILQTCINAVSLALINASIPMYNYVSASTVGCTDTEPLLDLNNIEENSISWCTVAVLGASDNIIFLQTETRIHIEKFEHLISLALSGCQKIYKLMDNIIRNSDVVINHS</sequence>
<dbReference type="GO" id="GO:0000467">
    <property type="term" value="P:exonucleolytic trimming to generate mature 3'-end of 5.8S rRNA from tricistronic rRNA transcript (SSU-rRNA, 5.8S rRNA, LSU-rRNA)"/>
    <property type="evidence" value="ECO:0007669"/>
    <property type="project" value="EnsemblFungi"/>
</dbReference>
<evidence type="ECO:0000256" key="2">
    <source>
        <dbReference type="ARBA" id="ARBA00004604"/>
    </source>
</evidence>
<dbReference type="Pfam" id="PF01138">
    <property type="entry name" value="RNase_PH"/>
    <property type="match status" value="1"/>
</dbReference>
<dbReference type="InterPro" id="IPR050080">
    <property type="entry name" value="RNase_PH"/>
</dbReference>
<evidence type="ECO:0000259" key="9">
    <source>
        <dbReference type="Pfam" id="PF01138"/>
    </source>
</evidence>
<dbReference type="GO" id="GO:0034473">
    <property type="term" value="P:U1 snRNA 3'-end processing"/>
    <property type="evidence" value="ECO:0007669"/>
    <property type="project" value="EnsemblFungi"/>
</dbReference>
<accession>M7PF37</accession>
<dbReference type="GO" id="GO:0005730">
    <property type="term" value="C:nucleolus"/>
    <property type="evidence" value="ECO:0007669"/>
    <property type="project" value="UniProtKB-SubCell"/>
</dbReference>
<dbReference type="AlphaFoldDB" id="M7PF37"/>
<dbReference type="GeneID" id="19896118"/>
<dbReference type="SUPFAM" id="SSF54211">
    <property type="entry name" value="Ribosomal protein S5 domain 2-like"/>
    <property type="match status" value="1"/>
</dbReference>
<evidence type="ECO:0000256" key="8">
    <source>
        <dbReference type="ARBA" id="ARBA00077929"/>
    </source>
</evidence>
<organism evidence="11 12">
    <name type="scientific">Pneumocystis murina (strain B123)</name>
    <name type="common">Mouse pneumocystis pneumonia agent</name>
    <name type="synonym">Pneumocystis carinii f. sp. muris</name>
    <dbReference type="NCBI Taxonomy" id="1069680"/>
    <lineage>
        <taxon>Eukaryota</taxon>
        <taxon>Fungi</taxon>
        <taxon>Dikarya</taxon>
        <taxon>Ascomycota</taxon>
        <taxon>Taphrinomycotina</taxon>
        <taxon>Pneumocystomycetes</taxon>
        <taxon>Pneumocystaceae</taxon>
        <taxon>Pneumocystis</taxon>
    </lineage>
</organism>
<reference evidence="12" key="1">
    <citation type="journal article" date="2016" name="Nat. Commun.">
        <title>Genome analysis of three Pneumocystis species reveals adaptation mechanisms to life exclusively in mammalian hosts.</title>
        <authorList>
            <person name="Ma L."/>
            <person name="Chen Z."/>
            <person name="Huang D.W."/>
            <person name="Kutty G."/>
            <person name="Ishihara M."/>
            <person name="Wang H."/>
            <person name="Abouelleil A."/>
            <person name="Bishop L."/>
            <person name="Davey E."/>
            <person name="Deng R."/>
            <person name="Deng X."/>
            <person name="Fan L."/>
            <person name="Fantoni G."/>
            <person name="Fitzgerald M."/>
            <person name="Gogineni E."/>
            <person name="Goldberg J.M."/>
            <person name="Handley G."/>
            <person name="Hu X."/>
            <person name="Huber C."/>
            <person name="Jiao X."/>
            <person name="Jones K."/>
            <person name="Levin J.Z."/>
            <person name="Liu Y."/>
            <person name="Macdonald P."/>
            <person name="Melnikov A."/>
            <person name="Raley C."/>
            <person name="Sassi M."/>
            <person name="Sherman B.T."/>
            <person name="Song X."/>
            <person name="Sykes S."/>
            <person name="Tran B."/>
            <person name="Walsh L."/>
            <person name="Xia Y."/>
            <person name="Yang J."/>
            <person name="Young S."/>
            <person name="Zeng Q."/>
            <person name="Zheng X."/>
            <person name="Stephens R."/>
            <person name="Nusbaum C."/>
            <person name="Birren B.W."/>
            <person name="Azadi P."/>
            <person name="Lempicki R.A."/>
            <person name="Cuomo C.A."/>
            <person name="Kovacs J.A."/>
        </authorList>
    </citation>
    <scope>NUCLEOTIDE SEQUENCE [LARGE SCALE GENOMIC DNA]</scope>
    <source>
        <strain evidence="12">B123</strain>
    </source>
</reference>
<dbReference type="eggNOG" id="KOG1068">
    <property type="taxonomic scope" value="Eukaryota"/>
</dbReference>